<dbReference type="HOGENOM" id="CLU_068641_2_0_9"/>
<evidence type="ECO:0000313" key="3">
    <source>
        <dbReference type="Proteomes" id="UP000010797"/>
    </source>
</evidence>
<accession>L0FAP9</accession>
<dbReference type="KEGG" id="ddl:Desdi_3511"/>
<keyword evidence="1" id="KW-0812">Transmembrane</keyword>
<organism evidence="2 3">
    <name type="scientific">Desulfitobacterium dichloroeliminans (strain LMG P-21439 / DCA1)</name>
    <dbReference type="NCBI Taxonomy" id="871963"/>
    <lineage>
        <taxon>Bacteria</taxon>
        <taxon>Bacillati</taxon>
        <taxon>Bacillota</taxon>
        <taxon>Clostridia</taxon>
        <taxon>Eubacteriales</taxon>
        <taxon>Desulfitobacteriaceae</taxon>
        <taxon>Desulfitobacterium</taxon>
    </lineage>
</organism>
<dbReference type="STRING" id="871963.Desdi_3511"/>
<name>L0FAP9_DESDL</name>
<dbReference type="AlphaFoldDB" id="L0FAP9"/>
<reference evidence="3" key="1">
    <citation type="submission" date="2012-02" db="EMBL/GenBank/DDBJ databases">
        <title>Complete sequence of Desulfitobacterium dichloroeliminans LMG P-21439.</title>
        <authorList>
            <person name="Lucas S."/>
            <person name="Han J."/>
            <person name="Lapidus A."/>
            <person name="Cheng J.-F."/>
            <person name="Goodwin L."/>
            <person name="Pitluck S."/>
            <person name="Peters L."/>
            <person name="Ovchinnikova G."/>
            <person name="Teshima H."/>
            <person name="Detter J.C."/>
            <person name="Han C."/>
            <person name="Tapia R."/>
            <person name="Land M."/>
            <person name="Hauser L."/>
            <person name="Kyrpides N."/>
            <person name="Ivanova N."/>
            <person name="Pagani I."/>
            <person name="Kruse T."/>
            <person name="de Vos W.M."/>
            <person name="Boon N."/>
            <person name="Smidt H."/>
            <person name="Woyke T."/>
        </authorList>
    </citation>
    <scope>NUCLEOTIDE SEQUENCE [LARGE SCALE GENOMIC DNA]</scope>
    <source>
        <strain evidence="3">LMG P-21439 / DCA1</strain>
    </source>
</reference>
<feature type="transmembrane region" description="Helical" evidence="1">
    <location>
        <begin position="280"/>
        <end position="306"/>
    </location>
</feature>
<feature type="transmembrane region" description="Helical" evidence="1">
    <location>
        <begin position="216"/>
        <end position="236"/>
    </location>
</feature>
<dbReference type="Pfam" id="PF09991">
    <property type="entry name" value="DUF2232"/>
    <property type="match status" value="1"/>
</dbReference>
<dbReference type="OrthoDB" id="1726902at2"/>
<evidence type="ECO:0000313" key="2">
    <source>
        <dbReference type="EMBL" id="AGA70894.1"/>
    </source>
</evidence>
<feature type="transmembrane region" description="Helical" evidence="1">
    <location>
        <begin position="7"/>
        <end position="23"/>
    </location>
</feature>
<gene>
    <name evidence="2" type="ordered locus">Desdi_3511</name>
</gene>
<protein>
    <submittedName>
        <fullName evidence="2">Putative membrane protein (DUF2232)</fullName>
    </submittedName>
</protein>
<dbReference type="RefSeq" id="WP_015263848.1">
    <property type="nucleotide sequence ID" value="NC_019903.1"/>
</dbReference>
<dbReference type="eggNOG" id="COG4241">
    <property type="taxonomic scope" value="Bacteria"/>
</dbReference>
<proteinExistence type="predicted"/>
<keyword evidence="1" id="KW-0472">Membrane</keyword>
<evidence type="ECO:0000256" key="1">
    <source>
        <dbReference type="SAM" id="Phobius"/>
    </source>
</evidence>
<feature type="transmembrane region" description="Helical" evidence="1">
    <location>
        <begin position="173"/>
        <end position="196"/>
    </location>
</feature>
<feature type="transmembrane region" description="Helical" evidence="1">
    <location>
        <begin position="58"/>
        <end position="83"/>
    </location>
</feature>
<dbReference type="EMBL" id="CP003344">
    <property type="protein sequence ID" value="AGA70894.1"/>
    <property type="molecule type" value="Genomic_DNA"/>
</dbReference>
<feature type="transmembrane region" description="Helical" evidence="1">
    <location>
        <begin position="248"/>
        <end position="268"/>
    </location>
</feature>
<keyword evidence="3" id="KW-1185">Reference proteome</keyword>
<dbReference type="Proteomes" id="UP000010797">
    <property type="component" value="Chromosome"/>
</dbReference>
<keyword evidence="1" id="KW-1133">Transmembrane helix</keyword>
<sequence length="318" mass="35746">MYISDQKTTNMLAILVLVAGPWLGVSKQAWGWTLDILLLLALLWVGRSDREHGLRFGTIFLFSGYGLAVLLNGFPSYTSFSFVPWAGLVTIWGMRAPITHRAVVFWSLVAAGVTGIIPTLGMLLQGVAQDSVQVLVQSLMDQYTQAGMLENLKSQGVTERELLTLFEQIANTMITLTPGLVALTSLAKWGAVYYFFVRWFPFPERAYQPFTEWRLPWYAVWGMNLAIASYLVGDLLQWLTVKHIGLNLMLVYGVVALILGSAIFVSFLKKPMLSVFVKFILLFASFLYIQVTAPVLIIMGLLDLVFDFRRRSTPKKKE</sequence>
<feature type="transmembrane region" description="Helical" evidence="1">
    <location>
        <begin position="103"/>
        <end position="124"/>
    </location>
</feature>
<dbReference type="InterPro" id="IPR018710">
    <property type="entry name" value="DUF2232"/>
</dbReference>